<dbReference type="AlphaFoldDB" id="A0A1Y1WPX6"/>
<dbReference type="SUPFAM" id="SSF51110">
    <property type="entry name" value="alpha-D-mannose-specific plant lectins"/>
    <property type="match status" value="1"/>
</dbReference>
<dbReference type="Gene3D" id="2.90.10.10">
    <property type="entry name" value="Bulb-type lectin domain"/>
    <property type="match status" value="1"/>
</dbReference>
<feature type="signal peptide" evidence="1">
    <location>
        <begin position="1"/>
        <end position="23"/>
    </location>
</feature>
<organism evidence="3 4">
    <name type="scientific">Anaeromyces robustus</name>
    <dbReference type="NCBI Taxonomy" id="1754192"/>
    <lineage>
        <taxon>Eukaryota</taxon>
        <taxon>Fungi</taxon>
        <taxon>Fungi incertae sedis</taxon>
        <taxon>Chytridiomycota</taxon>
        <taxon>Chytridiomycota incertae sedis</taxon>
        <taxon>Neocallimastigomycetes</taxon>
        <taxon>Neocallimastigales</taxon>
        <taxon>Neocallimastigaceae</taxon>
        <taxon>Anaeromyces</taxon>
    </lineage>
</organism>
<dbReference type="InterPro" id="IPR001480">
    <property type="entry name" value="Bulb-type_lectin_dom"/>
</dbReference>
<evidence type="ECO:0000313" key="3">
    <source>
        <dbReference type="EMBL" id="ORX75597.1"/>
    </source>
</evidence>
<dbReference type="Gene3D" id="2.80.10.50">
    <property type="match status" value="1"/>
</dbReference>
<dbReference type="PROSITE" id="PS50231">
    <property type="entry name" value="RICIN_B_LECTIN"/>
    <property type="match status" value="1"/>
</dbReference>
<protein>
    <recommendedName>
        <fullName evidence="2">Bulb-type lectin domain-containing protein</fullName>
    </recommendedName>
</protein>
<name>A0A1Y1WPX6_9FUNG</name>
<reference evidence="3 4" key="1">
    <citation type="submission" date="2016-08" db="EMBL/GenBank/DDBJ databases">
        <title>A Parts List for Fungal Cellulosomes Revealed by Comparative Genomics.</title>
        <authorList>
            <consortium name="DOE Joint Genome Institute"/>
            <person name="Haitjema C.H."/>
            <person name="Gilmore S.P."/>
            <person name="Henske J.K."/>
            <person name="Solomon K.V."/>
            <person name="De Groot R."/>
            <person name="Kuo A."/>
            <person name="Mondo S.J."/>
            <person name="Salamov A.A."/>
            <person name="Labutti K."/>
            <person name="Zhao Z."/>
            <person name="Chiniquy J."/>
            <person name="Barry K."/>
            <person name="Brewer H.M."/>
            <person name="Purvine S.O."/>
            <person name="Wright A.T."/>
            <person name="Boxma B."/>
            <person name="Van Alen T."/>
            <person name="Hackstein J.H."/>
            <person name="Baker S.E."/>
            <person name="Grigoriev I.V."/>
            <person name="O'Malley M.A."/>
        </authorList>
    </citation>
    <scope>NUCLEOTIDE SEQUENCE [LARGE SCALE GENOMIC DNA]</scope>
    <source>
        <strain evidence="3 4">S4</strain>
    </source>
</reference>
<dbReference type="SUPFAM" id="SSF50370">
    <property type="entry name" value="Ricin B-like lectins"/>
    <property type="match status" value="1"/>
</dbReference>
<dbReference type="EMBL" id="MCFG01000348">
    <property type="protein sequence ID" value="ORX75597.1"/>
    <property type="molecule type" value="Genomic_DNA"/>
</dbReference>
<reference evidence="3 4" key="2">
    <citation type="submission" date="2016-08" db="EMBL/GenBank/DDBJ databases">
        <title>Pervasive Adenine N6-methylation of Active Genes in Fungi.</title>
        <authorList>
            <consortium name="DOE Joint Genome Institute"/>
            <person name="Mondo S.J."/>
            <person name="Dannebaum R.O."/>
            <person name="Kuo R.C."/>
            <person name="Labutti K."/>
            <person name="Haridas S."/>
            <person name="Kuo A."/>
            <person name="Salamov A."/>
            <person name="Ahrendt S.R."/>
            <person name="Lipzen A."/>
            <person name="Sullivan W."/>
            <person name="Andreopoulos W.B."/>
            <person name="Clum A."/>
            <person name="Lindquist E."/>
            <person name="Daum C."/>
            <person name="Ramamoorthy G.K."/>
            <person name="Gryganskyi A."/>
            <person name="Culley D."/>
            <person name="Magnuson J.K."/>
            <person name="James T.Y."/>
            <person name="O'Malley M.A."/>
            <person name="Stajich J.E."/>
            <person name="Spatafora J.W."/>
            <person name="Visel A."/>
            <person name="Grigoriev I.V."/>
        </authorList>
    </citation>
    <scope>NUCLEOTIDE SEQUENCE [LARGE SCALE GENOMIC DNA]</scope>
    <source>
        <strain evidence="3 4">S4</strain>
    </source>
</reference>
<dbReference type="InterPro" id="IPR036426">
    <property type="entry name" value="Bulb-type_lectin_dom_sf"/>
</dbReference>
<evidence type="ECO:0000256" key="1">
    <source>
        <dbReference type="SAM" id="SignalP"/>
    </source>
</evidence>
<dbReference type="Proteomes" id="UP000193944">
    <property type="component" value="Unassembled WGS sequence"/>
</dbReference>
<feature type="domain" description="Bulb-type lectin" evidence="2">
    <location>
        <begin position="600"/>
        <end position="725"/>
    </location>
</feature>
<evidence type="ECO:0000259" key="2">
    <source>
        <dbReference type="PROSITE" id="PS50927"/>
    </source>
</evidence>
<keyword evidence="4" id="KW-1185">Reference proteome</keyword>
<sequence length="890" mass="102016">MKYSKILLLFTTILCCNKVNTKAAYEPTIDDFKTTLKEYYKEFSNKLECIPLNSINPAYNPYHSSLINFESSNNNYHNIVPIVGIPYKNSDNSDVDNPCGVVKNQGGSSITCNLTFKSDINDFIYISGKTNTTDTIKLNDDKLLKFYNTYFNSGNNFNGHIHHYIELSEYISDDSISWSSSKNDTNALENLLNIFRNLPNYEKKFSHIEDTLKGEALLNNISINNIYESTNWFNNSRIFDGYIMGHLETLNEETYPSDAISKSYTSPFSNKFGWLNGNYSNPYIFGHSNTKKYNNELSYEEAINKSAQKMLQINKYDIDRSYSSEVTFHIPDNRCWNLTAIPIYEAEVNIWACGQYNLNGNFVINREKEFDITYKKSIHPVRFLQFLNVPTKCDSGNPKENRNIEKILKNYNPFYSNVLNSIDKTKNNNLGSGEYLKVNEGITSSNGKFIFGLLETGELVLRENNKDGRKLWSNGVILPTTQKDGKKLNYGFKLRVGENGHLMVTANHNIFENYNLPYNVGFPDGIGYTLYIDEEDHIPFVNLYDGIGIKILEIKPDNRYKGYAFPREYNIPLAFDLPENKFDIYHDHNKEMVEDIYKNSLAMNGTTIIKENEALVSSNGKYKFYLQSTGNMVIKEGSRTMWSSNTANVESFESPYKLLLNSTGEFILYDKNDFALWQVSNGSFYGNELAREKNTKLMSFNLTLSDEGELYVEDENHNKSWSTWSVLEEVNHTHIRYLKPNHKVEIYTPNTNTTQPVPEPKPETKTVYIYNKKLDKCLISGSKFTYRPQIGKCNNKNAKWVISVSGEGFIKSSSKEWCLNVANINIGTVTMRECDDNAIFNPIKGSVKSVLSDNKCLGLLVSNGTKLNMNNCDSSKDDQQWEVRTSIKMN</sequence>
<dbReference type="PROSITE" id="PS50927">
    <property type="entry name" value="BULB_LECTIN"/>
    <property type="match status" value="1"/>
</dbReference>
<comment type="caution">
    <text evidence="3">The sequence shown here is derived from an EMBL/GenBank/DDBJ whole genome shotgun (WGS) entry which is preliminary data.</text>
</comment>
<dbReference type="InterPro" id="IPR035992">
    <property type="entry name" value="Ricin_B-like_lectins"/>
</dbReference>
<dbReference type="STRING" id="1754192.A0A1Y1WPX6"/>
<dbReference type="Gene3D" id="2.90.10.30">
    <property type="match status" value="1"/>
</dbReference>
<dbReference type="OrthoDB" id="2133419at2759"/>
<dbReference type="SMART" id="SM00458">
    <property type="entry name" value="RICIN"/>
    <property type="match status" value="1"/>
</dbReference>
<dbReference type="Pfam" id="PF00652">
    <property type="entry name" value="Ricin_B_lectin"/>
    <property type="match status" value="1"/>
</dbReference>
<accession>A0A1Y1WPX6</accession>
<proteinExistence type="predicted"/>
<dbReference type="InterPro" id="IPR000772">
    <property type="entry name" value="Ricin_B_lectin"/>
</dbReference>
<keyword evidence="1" id="KW-0732">Signal</keyword>
<evidence type="ECO:0000313" key="4">
    <source>
        <dbReference type="Proteomes" id="UP000193944"/>
    </source>
</evidence>
<gene>
    <name evidence="3" type="ORF">BCR32DRAFT_249451</name>
</gene>
<feature type="chain" id="PRO_5012305074" description="Bulb-type lectin domain-containing protein" evidence="1">
    <location>
        <begin position="24"/>
        <end position="890"/>
    </location>
</feature>